<evidence type="ECO:0000256" key="1">
    <source>
        <dbReference type="SAM" id="Phobius"/>
    </source>
</evidence>
<dbReference type="PANTHER" id="PTHR22916:SF3">
    <property type="entry name" value="UDP-GLCNAC:BETAGAL BETA-1,3-N-ACETYLGLUCOSAMINYLTRANSFERASE-LIKE PROTEIN 1"/>
    <property type="match status" value="1"/>
</dbReference>
<accession>A0A1H5SQJ5</accession>
<evidence type="ECO:0000313" key="4">
    <source>
        <dbReference type="Proteomes" id="UP000236737"/>
    </source>
</evidence>
<keyword evidence="1" id="KW-0812">Transmembrane</keyword>
<reference evidence="4" key="1">
    <citation type="submission" date="2016-10" db="EMBL/GenBank/DDBJ databases">
        <authorList>
            <person name="Varghese N."/>
            <person name="Submissions S."/>
        </authorList>
    </citation>
    <scope>NUCLEOTIDE SEQUENCE [LARGE SCALE GENOMIC DNA]</scope>
    <source>
        <strain evidence="4">CGMCC 1.9230</strain>
    </source>
</reference>
<dbReference type="AlphaFoldDB" id="A0A1H5SQJ5"/>
<dbReference type="PANTHER" id="PTHR22916">
    <property type="entry name" value="GLYCOSYLTRANSFERASE"/>
    <property type="match status" value="1"/>
</dbReference>
<organism evidence="3 4">
    <name type="scientific">Flavobacterium urumqiense</name>
    <dbReference type="NCBI Taxonomy" id="935224"/>
    <lineage>
        <taxon>Bacteria</taxon>
        <taxon>Pseudomonadati</taxon>
        <taxon>Bacteroidota</taxon>
        <taxon>Flavobacteriia</taxon>
        <taxon>Flavobacteriales</taxon>
        <taxon>Flavobacteriaceae</taxon>
        <taxon>Flavobacterium</taxon>
    </lineage>
</organism>
<keyword evidence="1" id="KW-1133">Transmembrane helix</keyword>
<gene>
    <name evidence="3" type="ORF">SAMN04488130_101379</name>
</gene>
<feature type="domain" description="Glycosyltransferase 2-like" evidence="2">
    <location>
        <begin position="7"/>
        <end position="134"/>
    </location>
</feature>
<evidence type="ECO:0000259" key="2">
    <source>
        <dbReference type="Pfam" id="PF00535"/>
    </source>
</evidence>
<evidence type="ECO:0000313" key="3">
    <source>
        <dbReference type="EMBL" id="SEF52228.1"/>
    </source>
</evidence>
<dbReference type="Pfam" id="PF00535">
    <property type="entry name" value="Glycos_transf_2"/>
    <property type="match status" value="1"/>
</dbReference>
<name>A0A1H5SQJ5_9FLAO</name>
<dbReference type="RefSeq" id="WP_103998508.1">
    <property type="nucleotide sequence ID" value="NZ_FNVP01000001.1"/>
</dbReference>
<dbReference type="OrthoDB" id="9815829at2"/>
<dbReference type="InterPro" id="IPR029044">
    <property type="entry name" value="Nucleotide-diphossugar_trans"/>
</dbReference>
<dbReference type="SUPFAM" id="SSF53448">
    <property type="entry name" value="Nucleotide-diphospho-sugar transferases"/>
    <property type="match status" value="1"/>
</dbReference>
<protein>
    <submittedName>
        <fullName evidence="3">Glycosyltransferase involved in cell wall bisynthesis</fullName>
    </submittedName>
</protein>
<dbReference type="Proteomes" id="UP000236737">
    <property type="component" value="Unassembled WGS sequence"/>
</dbReference>
<dbReference type="InterPro" id="IPR001173">
    <property type="entry name" value="Glyco_trans_2-like"/>
</dbReference>
<dbReference type="Gene3D" id="3.90.550.10">
    <property type="entry name" value="Spore Coat Polysaccharide Biosynthesis Protein SpsA, Chain A"/>
    <property type="match status" value="1"/>
</dbReference>
<keyword evidence="3" id="KW-0808">Transferase</keyword>
<dbReference type="EMBL" id="FNVP01000001">
    <property type="protein sequence ID" value="SEF52228.1"/>
    <property type="molecule type" value="Genomic_DNA"/>
</dbReference>
<sequence length="260" mass="30323">MEIPLVSIITPSFNSEKFITETIQSVQNQTYKNWEMIIVDDYSSDATISIVTKIALQDNRIKLFQSEKNSGTGIARNTALTKCKGRYISFLDADDLWKPKKLEIQINFLKNNNLPFTFSFYDCINEQGKELNKRVEAPRNLSYRQLFFCNYVGNLTGIYDVNYFGKITISSIRKRQDWMLWLTILKKIKSVQPIPESLAFYRIRENSISASKLNLLKHNFAVYRRFHGFNLVFSLLCMTGFLFTQLLIKPRYIKNTKASI</sequence>
<dbReference type="GO" id="GO:0016758">
    <property type="term" value="F:hexosyltransferase activity"/>
    <property type="evidence" value="ECO:0007669"/>
    <property type="project" value="UniProtKB-ARBA"/>
</dbReference>
<keyword evidence="4" id="KW-1185">Reference proteome</keyword>
<keyword evidence="1" id="KW-0472">Membrane</keyword>
<feature type="transmembrane region" description="Helical" evidence="1">
    <location>
        <begin position="226"/>
        <end position="248"/>
    </location>
</feature>
<proteinExistence type="predicted"/>